<evidence type="ECO:0000256" key="2">
    <source>
        <dbReference type="ARBA" id="ARBA00023134"/>
    </source>
</evidence>
<dbReference type="GO" id="GO:0005525">
    <property type="term" value="F:GTP binding"/>
    <property type="evidence" value="ECO:0007669"/>
    <property type="project" value="UniProtKB-KW"/>
</dbReference>
<dbReference type="Proteomes" id="UP000604046">
    <property type="component" value="Unassembled WGS sequence"/>
</dbReference>
<dbReference type="GO" id="GO:0003743">
    <property type="term" value="F:translation initiation factor activity"/>
    <property type="evidence" value="ECO:0007669"/>
    <property type="project" value="TreeGrafter"/>
</dbReference>
<accession>A0A812KC30</accession>
<keyword evidence="2" id="KW-0342">GTP-binding</keyword>
<dbReference type="GO" id="GO:0005737">
    <property type="term" value="C:cytoplasm"/>
    <property type="evidence" value="ECO:0007669"/>
    <property type="project" value="TreeGrafter"/>
</dbReference>
<organism evidence="3 4">
    <name type="scientific">Symbiodinium natans</name>
    <dbReference type="NCBI Taxonomy" id="878477"/>
    <lineage>
        <taxon>Eukaryota</taxon>
        <taxon>Sar</taxon>
        <taxon>Alveolata</taxon>
        <taxon>Dinophyceae</taxon>
        <taxon>Suessiales</taxon>
        <taxon>Symbiodiniaceae</taxon>
        <taxon>Symbiodinium</taxon>
    </lineage>
</organism>
<evidence type="ECO:0000256" key="1">
    <source>
        <dbReference type="ARBA" id="ARBA00022741"/>
    </source>
</evidence>
<dbReference type="AlphaFoldDB" id="A0A812KC30"/>
<proteinExistence type="predicted"/>
<sequence>MRMLGVRSMDKKYYWKDFEGREFESTSKRKVDVEPDWTCTSPPRGTHPPDRTSISTAVNAVPVVAVLGHINHGKTTLLDAFCGTNVAENEPGRITQDVRAMTGSMGEGIMELDVPSRGRQPG</sequence>
<dbReference type="EMBL" id="CAJNDS010000636">
    <property type="protein sequence ID" value="CAE7224325.1"/>
    <property type="molecule type" value="Genomic_DNA"/>
</dbReference>
<dbReference type="InterPro" id="IPR027417">
    <property type="entry name" value="P-loop_NTPase"/>
</dbReference>
<keyword evidence="1" id="KW-0547">Nucleotide-binding</keyword>
<evidence type="ECO:0000313" key="4">
    <source>
        <dbReference type="Proteomes" id="UP000604046"/>
    </source>
</evidence>
<reference evidence="3" key="1">
    <citation type="submission" date="2021-02" db="EMBL/GenBank/DDBJ databases">
        <authorList>
            <person name="Dougan E. K."/>
            <person name="Rhodes N."/>
            <person name="Thang M."/>
            <person name="Chan C."/>
        </authorList>
    </citation>
    <scope>NUCLEOTIDE SEQUENCE</scope>
</reference>
<dbReference type="Gene3D" id="3.40.50.300">
    <property type="entry name" value="P-loop containing nucleotide triphosphate hydrolases"/>
    <property type="match status" value="1"/>
</dbReference>
<evidence type="ECO:0000313" key="3">
    <source>
        <dbReference type="EMBL" id="CAE7224325.1"/>
    </source>
</evidence>
<gene>
    <name evidence="3" type="primary">infB</name>
    <name evidence="3" type="ORF">SNAT2548_LOCUS8537</name>
</gene>
<dbReference type="InterPro" id="IPR015760">
    <property type="entry name" value="TIF_IF2"/>
</dbReference>
<dbReference type="SUPFAM" id="SSF52540">
    <property type="entry name" value="P-loop containing nucleoside triphosphate hydrolases"/>
    <property type="match status" value="1"/>
</dbReference>
<dbReference type="PANTHER" id="PTHR43381">
    <property type="entry name" value="TRANSLATION INITIATION FACTOR IF-2-RELATED"/>
    <property type="match status" value="1"/>
</dbReference>
<name>A0A812KC30_9DINO</name>
<keyword evidence="4" id="KW-1185">Reference proteome</keyword>
<dbReference type="OrthoDB" id="361630at2759"/>
<dbReference type="PANTHER" id="PTHR43381:SF6">
    <property type="entry name" value="INITIATION FACTOR IF-2, PUTATIVE-RELATED"/>
    <property type="match status" value="1"/>
</dbReference>
<protein>
    <submittedName>
        <fullName evidence="3">InfB protein</fullName>
    </submittedName>
</protein>
<comment type="caution">
    <text evidence="3">The sequence shown here is derived from an EMBL/GenBank/DDBJ whole genome shotgun (WGS) entry which is preliminary data.</text>
</comment>